<evidence type="ECO:0000313" key="1">
    <source>
        <dbReference type="EMBL" id="SVD88362.1"/>
    </source>
</evidence>
<name>A0A382YYM7_9ZZZZ</name>
<accession>A0A382YYM7</accession>
<organism evidence="1">
    <name type="scientific">marine metagenome</name>
    <dbReference type="NCBI Taxonomy" id="408172"/>
    <lineage>
        <taxon>unclassified sequences</taxon>
        <taxon>metagenomes</taxon>
        <taxon>ecological metagenomes</taxon>
    </lineage>
</organism>
<feature type="non-terminal residue" evidence="1">
    <location>
        <position position="1"/>
    </location>
</feature>
<reference evidence="1" key="1">
    <citation type="submission" date="2018-05" db="EMBL/GenBank/DDBJ databases">
        <authorList>
            <person name="Lanie J.A."/>
            <person name="Ng W.-L."/>
            <person name="Kazmierczak K.M."/>
            <person name="Andrzejewski T.M."/>
            <person name="Davidsen T.M."/>
            <person name="Wayne K.J."/>
            <person name="Tettelin H."/>
            <person name="Glass J.I."/>
            <person name="Rusch D."/>
            <person name="Podicherti R."/>
            <person name="Tsui H.-C.T."/>
            <person name="Winkler M.E."/>
        </authorList>
    </citation>
    <scope>NUCLEOTIDE SEQUENCE</scope>
</reference>
<proteinExistence type="predicted"/>
<sequence>YLLLDVALVVALWGLLGCKPHKYRRASDKEVYGILDDRSELVLGARMQHSIDTAYSERTPDDILGAEIIHDRNRTDANRTLTLTDTLDLAVKSNRTYQFNREKLYLQALALTDTRHQFAFRFKSVELDAGLNRSSDGSEETVSSANITAEKLLKAGGSFSASLVNDLVLYFDGTPKVPSITLSLTQPLLRGAGSDIATEVLTQAERNVVYEIRDFTHFRNEFALEIFGDYLNLLQLGQSMRLSYTNYQNRIFFRQEVDAR</sequence>
<dbReference type="EMBL" id="UINC01179603">
    <property type="protein sequence ID" value="SVD88362.1"/>
    <property type="molecule type" value="Genomic_DNA"/>
</dbReference>
<feature type="non-terminal residue" evidence="1">
    <location>
        <position position="260"/>
    </location>
</feature>
<gene>
    <name evidence="1" type="ORF">METZ01_LOCUS441216</name>
</gene>
<dbReference type="SUPFAM" id="SSF56954">
    <property type="entry name" value="Outer membrane efflux proteins (OEP)"/>
    <property type="match status" value="1"/>
</dbReference>
<dbReference type="AlphaFoldDB" id="A0A382YYM7"/>
<dbReference type="Gene3D" id="1.20.1600.10">
    <property type="entry name" value="Outer membrane efflux proteins (OEP)"/>
    <property type="match status" value="1"/>
</dbReference>
<protein>
    <submittedName>
        <fullName evidence="1">Uncharacterized protein</fullName>
    </submittedName>
</protein>